<evidence type="ECO:0000313" key="1">
    <source>
        <dbReference type="EMBL" id="GGL73474.1"/>
    </source>
</evidence>
<accession>A0A917SDW0</accession>
<reference evidence="1" key="1">
    <citation type="journal article" date="2014" name="Int. J. Syst. Evol. Microbiol.">
        <title>Complete genome sequence of Corynebacterium casei LMG S-19264T (=DSM 44701T), isolated from a smear-ripened cheese.</title>
        <authorList>
            <consortium name="US DOE Joint Genome Institute (JGI-PGF)"/>
            <person name="Walter F."/>
            <person name="Albersmeier A."/>
            <person name="Kalinowski J."/>
            <person name="Ruckert C."/>
        </authorList>
    </citation>
    <scope>NUCLEOTIDE SEQUENCE</scope>
    <source>
        <strain evidence="1">CGMCC 4.7306</strain>
    </source>
</reference>
<sequence>MLYFKIDYDGNPDPSTGDQGGNYTSTAPPFWDNNSLWLVGGPSQTSVNVNNQVQVKTRVTNNGDNQVGAVHIQAWVFQPFVGLTQPGKAITALHETNGLPDGSLISFSGSLANLAHGSGADVPDPHVAIAGTPTGSGYWGASQQELDTYGGHLCIVANVYTSQEGKLLNTEDYFATTSYVDSNGVTQPRDGHHGQRNIALLPSAQPKQVMGFQVHPPLLQGHPTLLDIHALGSVGIGAGERWLLQSRANVTKINNRQFVIPGLRGKPATPLSYSRKGLQGTLNLERFGEIDLAEASKATKTALKRSDGAMKVPFSTRNDGARIRLESLAESQTATITLQRDDAKGSMQAFDIVQRTEDGQILGGLRMLSLVTGDLD</sequence>
<protein>
    <submittedName>
        <fullName evidence="1">Uncharacterized protein</fullName>
    </submittedName>
</protein>
<dbReference type="Proteomes" id="UP000613840">
    <property type="component" value="Unassembled WGS sequence"/>
</dbReference>
<dbReference type="EMBL" id="BMMZ01000009">
    <property type="protein sequence ID" value="GGL73474.1"/>
    <property type="molecule type" value="Genomic_DNA"/>
</dbReference>
<proteinExistence type="predicted"/>
<organism evidence="1 2">
    <name type="scientific">Microlunatus endophyticus</name>
    <dbReference type="NCBI Taxonomy" id="1716077"/>
    <lineage>
        <taxon>Bacteria</taxon>
        <taxon>Bacillati</taxon>
        <taxon>Actinomycetota</taxon>
        <taxon>Actinomycetes</taxon>
        <taxon>Propionibacteriales</taxon>
        <taxon>Propionibacteriaceae</taxon>
        <taxon>Microlunatus</taxon>
    </lineage>
</organism>
<name>A0A917SDW0_9ACTN</name>
<dbReference type="RefSeq" id="WP_188896638.1">
    <property type="nucleotide sequence ID" value="NZ_BMMZ01000009.1"/>
</dbReference>
<evidence type="ECO:0000313" key="2">
    <source>
        <dbReference type="Proteomes" id="UP000613840"/>
    </source>
</evidence>
<keyword evidence="2" id="KW-1185">Reference proteome</keyword>
<dbReference type="AlphaFoldDB" id="A0A917SDW0"/>
<gene>
    <name evidence="1" type="ORF">GCM10011575_34770</name>
</gene>
<reference evidence="1" key="2">
    <citation type="submission" date="2020-09" db="EMBL/GenBank/DDBJ databases">
        <authorList>
            <person name="Sun Q."/>
            <person name="Zhou Y."/>
        </authorList>
    </citation>
    <scope>NUCLEOTIDE SEQUENCE</scope>
    <source>
        <strain evidence="1">CGMCC 4.7306</strain>
    </source>
</reference>
<comment type="caution">
    <text evidence="1">The sequence shown here is derived from an EMBL/GenBank/DDBJ whole genome shotgun (WGS) entry which is preliminary data.</text>
</comment>